<evidence type="ECO:0000313" key="15">
    <source>
        <dbReference type="Proteomes" id="UP000239785"/>
    </source>
</evidence>
<evidence type="ECO:0000256" key="4">
    <source>
        <dbReference type="ARBA" id="ARBA00022806"/>
    </source>
</evidence>
<evidence type="ECO:0000256" key="2">
    <source>
        <dbReference type="ARBA" id="ARBA00022741"/>
    </source>
</evidence>
<dbReference type="SUPFAM" id="SSF52540">
    <property type="entry name" value="P-loop containing nucleoside triphosphate hydrolases"/>
    <property type="match status" value="1"/>
</dbReference>
<dbReference type="GO" id="GO:0016887">
    <property type="term" value="F:ATP hydrolysis activity"/>
    <property type="evidence" value="ECO:0007669"/>
    <property type="project" value="RHEA"/>
</dbReference>
<accession>A0A2S5RHJ2</accession>
<keyword evidence="2 11" id="KW-0547">Nucleotide-binding</keyword>
<dbReference type="PROSITE" id="PS51198">
    <property type="entry name" value="UVRD_HELICASE_ATP_BIND"/>
    <property type="match status" value="1"/>
</dbReference>
<dbReference type="Proteomes" id="UP000239785">
    <property type="component" value="Unassembled WGS sequence"/>
</dbReference>
<evidence type="ECO:0000259" key="12">
    <source>
        <dbReference type="PROSITE" id="PS51198"/>
    </source>
</evidence>
<dbReference type="GO" id="GO:0033202">
    <property type="term" value="C:DNA helicase complex"/>
    <property type="evidence" value="ECO:0007669"/>
    <property type="project" value="TreeGrafter"/>
</dbReference>
<evidence type="ECO:0000256" key="11">
    <source>
        <dbReference type="PROSITE-ProRule" id="PRU00560"/>
    </source>
</evidence>
<dbReference type="CDD" id="cd18807">
    <property type="entry name" value="SF1_C_UvrD"/>
    <property type="match status" value="1"/>
</dbReference>
<dbReference type="InterPro" id="IPR013986">
    <property type="entry name" value="DExx_box_DNA_helicase_dom_sf"/>
</dbReference>
<reference evidence="14 15" key="1">
    <citation type="submission" date="2017-11" db="EMBL/GenBank/DDBJ databases">
        <title>Genome sequence of Mesoplasma corruscae ELCA-2 (ATCC 49579).</title>
        <authorList>
            <person name="Lo W.-S."/>
            <person name="Kuo C.-H."/>
        </authorList>
    </citation>
    <scope>NUCLEOTIDE SEQUENCE [LARGE SCALE GENOMIC DNA]</scope>
    <source>
        <strain evidence="14 15">ELCA-2</strain>
    </source>
</reference>
<dbReference type="InterPro" id="IPR000212">
    <property type="entry name" value="DNA_helicase_UvrD/REP"/>
</dbReference>
<dbReference type="PANTHER" id="PTHR11070">
    <property type="entry name" value="UVRD / RECB / PCRA DNA HELICASE FAMILY MEMBER"/>
    <property type="match status" value="1"/>
</dbReference>
<dbReference type="Gene3D" id="1.10.10.160">
    <property type="match status" value="1"/>
</dbReference>
<keyword evidence="6" id="KW-0238">DNA-binding</keyword>
<dbReference type="GO" id="GO:0000725">
    <property type="term" value="P:recombinational repair"/>
    <property type="evidence" value="ECO:0007669"/>
    <property type="project" value="TreeGrafter"/>
</dbReference>
<sequence length="720" mass="83250">MIENLLNELNDKQKLAVTTINNPLRIIAGAGSGKTKVITSKIAYLILEKQVAPWKILAVTFTNKAANEMKERVKKLIPDMNYAPQISTFHAWCSRVLREENENIDLPKNFLIIDQYDQILIIKSIIKEFFSENINLRKNMERKIIYRIANWKNDLLEPYEAMDECYSTTERAIAEIYGKYQEHLKEMKSIDFNDLQILTYKLFNNHPVILQKWKDRYDYVMVDEFQDTNDLQFDLIKFITQNKNNLTVVGDPDQTIYSWRGAKVDIILNFNKTFPNGVSITLDQNYRSTQNILDLSNDFINNNKNREAKEIFTKNGNGELPVLKECTSKQNEAEFVAQKIKQLIKDEGYNFQDFYILYRMNAWSQEFEKELYNNRIPFQLIGGMRFRDRKVIKDANAFLRAISTGDTASIERVLKSIPKIGDVTIEKVKSLAESMGISLSDLILKEDVALLENISKHLPIIKSTLIKGIEIFKQENSIRASLQYMLVEIGYIKKLKDTNKNEDIDYIDALYDQLENFDKIYDPKDYENTDKIVSYLQEESLLNSEIDELEVNKVTLLTVHSAKGLENKVVFIVGLNQDIFPGRLSSNSQKEIEEERRALYVALTRAKERLFITYVKGDFSFISQSELLPSKFVRELDEDMYTFEGKFQNKLNPFIKSKNYNSSNLNDSVASKFSKGDIIEHMIFGDGVVIEENQGKMKVAFSSDFGIMPISASDAAITKK</sequence>
<evidence type="ECO:0000256" key="3">
    <source>
        <dbReference type="ARBA" id="ARBA00022801"/>
    </source>
</evidence>
<evidence type="ECO:0000256" key="1">
    <source>
        <dbReference type="ARBA" id="ARBA00009922"/>
    </source>
</evidence>
<evidence type="ECO:0000313" key="14">
    <source>
        <dbReference type="EMBL" id="PPE06770.1"/>
    </source>
</evidence>
<dbReference type="PROSITE" id="PS51217">
    <property type="entry name" value="UVRD_HELICASE_CTER"/>
    <property type="match status" value="1"/>
</dbReference>
<dbReference type="PANTHER" id="PTHR11070:SF2">
    <property type="entry name" value="ATP-DEPENDENT DNA HELICASE SRS2"/>
    <property type="match status" value="1"/>
</dbReference>
<proteinExistence type="inferred from homology"/>
<comment type="caution">
    <text evidence="14">The sequence shown here is derived from an EMBL/GenBank/DDBJ whole genome shotgun (WGS) entry which is preliminary data.</text>
</comment>
<keyword evidence="7" id="KW-0413">Isomerase</keyword>
<dbReference type="Gene3D" id="3.40.50.300">
    <property type="entry name" value="P-loop containing nucleotide triphosphate hydrolases"/>
    <property type="match status" value="2"/>
</dbReference>
<dbReference type="EC" id="5.6.2.4" evidence="9"/>
<comment type="catalytic activity">
    <reaction evidence="8">
        <text>Couples ATP hydrolysis with the unwinding of duplex DNA by translocating in the 3'-5' direction.</text>
        <dbReference type="EC" id="5.6.2.4"/>
    </reaction>
</comment>
<evidence type="ECO:0000256" key="6">
    <source>
        <dbReference type="ARBA" id="ARBA00023125"/>
    </source>
</evidence>
<evidence type="ECO:0000256" key="10">
    <source>
        <dbReference type="ARBA" id="ARBA00048988"/>
    </source>
</evidence>
<organism evidence="14 15">
    <name type="scientific">Mesoplasma corruscae</name>
    <dbReference type="NCBI Taxonomy" id="216874"/>
    <lineage>
        <taxon>Bacteria</taxon>
        <taxon>Bacillati</taxon>
        <taxon>Mycoplasmatota</taxon>
        <taxon>Mollicutes</taxon>
        <taxon>Entomoplasmatales</taxon>
        <taxon>Entomoplasmataceae</taxon>
        <taxon>Mesoplasma</taxon>
    </lineage>
</organism>
<dbReference type="InterPro" id="IPR014016">
    <property type="entry name" value="UvrD-like_ATP-bd"/>
</dbReference>
<gene>
    <name evidence="14" type="primary">pcrA</name>
    <name evidence="14" type="ORF">MCORR_v1c04010</name>
</gene>
<dbReference type="Pfam" id="PF00580">
    <property type="entry name" value="UvrD-helicase"/>
    <property type="match status" value="1"/>
</dbReference>
<dbReference type="Gene3D" id="1.10.486.10">
    <property type="entry name" value="PCRA, domain 4"/>
    <property type="match status" value="1"/>
</dbReference>
<dbReference type="InterPro" id="IPR027417">
    <property type="entry name" value="P-loop_NTPase"/>
</dbReference>
<protein>
    <recommendedName>
        <fullName evidence="9">DNA 3'-5' helicase</fullName>
        <ecNumber evidence="9">5.6.2.4</ecNumber>
    </recommendedName>
</protein>
<dbReference type="AlphaFoldDB" id="A0A2S5RHJ2"/>
<dbReference type="GO" id="GO:0043138">
    <property type="term" value="F:3'-5' DNA helicase activity"/>
    <property type="evidence" value="ECO:0007669"/>
    <property type="project" value="UniProtKB-EC"/>
</dbReference>
<evidence type="ECO:0000259" key="13">
    <source>
        <dbReference type="PROSITE" id="PS51217"/>
    </source>
</evidence>
<feature type="domain" description="UvrD-like helicase C-terminal" evidence="13">
    <location>
        <begin position="290"/>
        <end position="564"/>
    </location>
</feature>
<dbReference type="GO" id="GO:0005829">
    <property type="term" value="C:cytosol"/>
    <property type="evidence" value="ECO:0007669"/>
    <property type="project" value="TreeGrafter"/>
</dbReference>
<keyword evidence="4 11" id="KW-0347">Helicase</keyword>
<feature type="domain" description="UvrD-like helicase ATP-binding" evidence="12">
    <location>
        <begin position="7"/>
        <end position="289"/>
    </location>
</feature>
<name>A0A2S5RHJ2_9MOLU</name>
<dbReference type="CDD" id="cd17932">
    <property type="entry name" value="DEXQc_UvrD"/>
    <property type="match status" value="1"/>
</dbReference>
<feature type="binding site" evidence="11">
    <location>
        <begin position="28"/>
        <end position="35"/>
    </location>
    <ligand>
        <name>ATP</name>
        <dbReference type="ChEBI" id="CHEBI:30616"/>
    </ligand>
</feature>
<comment type="catalytic activity">
    <reaction evidence="10">
        <text>ATP + H2O = ADP + phosphate + H(+)</text>
        <dbReference type="Rhea" id="RHEA:13065"/>
        <dbReference type="ChEBI" id="CHEBI:15377"/>
        <dbReference type="ChEBI" id="CHEBI:15378"/>
        <dbReference type="ChEBI" id="CHEBI:30616"/>
        <dbReference type="ChEBI" id="CHEBI:43474"/>
        <dbReference type="ChEBI" id="CHEBI:456216"/>
        <dbReference type="EC" id="5.6.2.4"/>
    </reaction>
</comment>
<keyword evidence="3 11" id="KW-0378">Hydrolase</keyword>
<dbReference type="EMBL" id="PHNF01000001">
    <property type="protein sequence ID" value="PPE06770.1"/>
    <property type="molecule type" value="Genomic_DNA"/>
</dbReference>
<dbReference type="GO" id="GO:0003677">
    <property type="term" value="F:DNA binding"/>
    <property type="evidence" value="ECO:0007669"/>
    <property type="project" value="UniProtKB-KW"/>
</dbReference>
<keyword evidence="15" id="KW-1185">Reference proteome</keyword>
<dbReference type="InterPro" id="IPR014017">
    <property type="entry name" value="DNA_helicase_UvrD-like_C"/>
</dbReference>
<dbReference type="GO" id="GO:0005524">
    <property type="term" value="F:ATP binding"/>
    <property type="evidence" value="ECO:0007669"/>
    <property type="project" value="UniProtKB-UniRule"/>
</dbReference>
<evidence type="ECO:0000256" key="9">
    <source>
        <dbReference type="ARBA" id="ARBA00034808"/>
    </source>
</evidence>
<evidence type="ECO:0000256" key="7">
    <source>
        <dbReference type="ARBA" id="ARBA00023235"/>
    </source>
</evidence>
<keyword evidence="5 11" id="KW-0067">ATP-binding</keyword>
<dbReference type="RefSeq" id="WP_181021204.1">
    <property type="nucleotide sequence ID" value="NZ_PHNF01000001.1"/>
</dbReference>
<comment type="similarity">
    <text evidence="1">Belongs to the helicase family. UvrD subfamily.</text>
</comment>
<evidence type="ECO:0000256" key="8">
    <source>
        <dbReference type="ARBA" id="ARBA00034617"/>
    </source>
</evidence>
<evidence type="ECO:0000256" key="5">
    <source>
        <dbReference type="ARBA" id="ARBA00022840"/>
    </source>
</evidence>
<dbReference type="Pfam" id="PF13361">
    <property type="entry name" value="UvrD_C"/>
    <property type="match status" value="1"/>
</dbReference>